<dbReference type="GO" id="GO:0007117">
    <property type="term" value="P:budding cell bud growth"/>
    <property type="evidence" value="ECO:0007669"/>
    <property type="project" value="TreeGrafter"/>
</dbReference>
<dbReference type="Pfam" id="PF03663">
    <property type="entry name" value="Glyco_hydro_76"/>
    <property type="match status" value="1"/>
</dbReference>
<dbReference type="GO" id="GO:0008496">
    <property type="term" value="F:mannan endo-1,6-alpha-mannosidase activity"/>
    <property type="evidence" value="ECO:0007669"/>
    <property type="project" value="InterPro"/>
</dbReference>
<keyword evidence="2" id="KW-0378">Hydrolase</keyword>
<dbReference type="AlphaFoldDB" id="A0AAW0G749"/>
<keyword evidence="3" id="KW-0325">Glycoprotein</keyword>
<dbReference type="PANTHER" id="PTHR12145:SF36">
    <property type="entry name" value="MANNAN ENDO-1,6-ALPHA-MANNOSIDASE DCW1"/>
    <property type="match status" value="1"/>
</dbReference>
<gene>
    <name evidence="5" type="ORF">QCA50_009350</name>
</gene>
<evidence type="ECO:0000256" key="2">
    <source>
        <dbReference type="ARBA" id="ARBA00022801"/>
    </source>
</evidence>
<dbReference type="Proteomes" id="UP001385951">
    <property type="component" value="Unassembled WGS sequence"/>
</dbReference>
<proteinExistence type="predicted"/>
<accession>A0AAW0G749</accession>
<dbReference type="GO" id="GO:0016052">
    <property type="term" value="P:carbohydrate catabolic process"/>
    <property type="evidence" value="ECO:0007669"/>
    <property type="project" value="InterPro"/>
</dbReference>
<keyword evidence="6" id="KW-1185">Reference proteome</keyword>
<organism evidence="5 6">
    <name type="scientific">Cerrena zonata</name>
    <dbReference type="NCBI Taxonomy" id="2478898"/>
    <lineage>
        <taxon>Eukaryota</taxon>
        <taxon>Fungi</taxon>
        <taxon>Dikarya</taxon>
        <taxon>Basidiomycota</taxon>
        <taxon>Agaricomycotina</taxon>
        <taxon>Agaricomycetes</taxon>
        <taxon>Polyporales</taxon>
        <taxon>Cerrenaceae</taxon>
        <taxon>Cerrena</taxon>
    </lineage>
</organism>
<comment type="caution">
    <text evidence="5">The sequence shown here is derived from an EMBL/GenBank/DDBJ whole genome shotgun (WGS) entry which is preliminary data.</text>
</comment>
<dbReference type="InterPro" id="IPR014480">
    <property type="entry name" value="Mannan-1_6-alpha_mannosidase"/>
</dbReference>
<evidence type="ECO:0000256" key="1">
    <source>
        <dbReference type="ARBA" id="ARBA00022729"/>
    </source>
</evidence>
<keyword evidence="1" id="KW-0732">Signal</keyword>
<evidence type="ECO:0000256" key="3">
    <source>
        <dbReference type="ARBA" id="ARBA00023180"/>
    </source>
</evidence>
<dbReference type="GO" id="GO:0009272">
    <property type="term" value="P:fungal-type cell wall biogenesis"/>
    <property type="evidence" value="ECO:0007669"/>
    <property type="project" value="TreeGrafter"/>
</dbReference>
<dbReference type="InterPro" id="IPR005198">
    <property type="entry name" value="Glyco_hydro_76"/>
</dbReference>
<name>A0AAW0G749_9APHY</name>
<reference evidence="5 6" key="1">
    <citation type="submission" date="2022-09" db="EMBL/GenBank/DDBJ databases">
        <authorList>
            <person name="Palmer J.M."/>
        </authorList>
    </citation>
    <scope>NUCLEOTIDE SEQUENCE [LARGE SCALE GENOMIC DNA]</scope>
    <source>
        <strain evidence="5 6">DSM 7382</strain>
    </source>
</reference>
<evidence type="ECO:0000313" key="6">
    <source>
        <dbReference type="Proteomes" id="UP001385951"/>
    </source>
</evidence>
<dbReference type="PANTHER" id="PTHR12145">
    <property type="entry name" value="MANNAN ENDO-1,6-ALPHA-MANNOSIDASE DCW1"/>
    <property type="match status" value="1"/>
</dbReference>
<dbReference type="EMBL" id="JASBNA010000013">
    <property type="protein sequence ID" value="KAK7687479.1"/>
    <property type="molecule type" value="Genomic_DNA"/>
</dbReference>
<evidence type="ECO:0000313" key="5">
    <source>
        <dbReference type="EMBL" id="KAK7687479.1"/>
    </source>
</evidence>
<protein>
    <submittedName>
        <fullName evidence="5">Uncharacterized protein</fullName>
    </submittedName>
</protein>
<keyword evidence="4" id="KW-0326">Glycosidase</keyword>
<sequence length="89" mass="9645">MYEPSCMDNDSCNNDQRAFRSLFARNLKLTGLVASDVDDDLTKWLESSAKAAAQSCSGGTDGITCGQDWNHDGWDSKYGLANLATFASN</sequence>
<evidence type="ECO:0000256" key="4">
    <source>
        <dbReference type="ARBA" id="ARBA00023295"/>
    </source>
</evidence>